<feature type="region of interest" description="Disordered" evidence="6">
    <location>
        <begin position="195"/>
        <end position="269"/>
    </location>
</feature>
<keyword evidence="4" id="KW-0862">Zinc</keyword>
<dbReference type="PROSITE" id="PS50157">
    <property type="entry name" value="ZINC_FINGER_C2H2_2"/>
    <property type="match status" value="2"/>
</dbReference>
<evidence type="ECO:0000313" key="8">
    <source>
        <dbReference type="EMBL" id="TPX34740.1"/>
    </source>
</evidence>
<keyword evidence="3 5" id="KW-0863">Zinc-finger</keyword>
<reference evidence="8 9" key="1">
    <citation type="journal article" date="2019" name="Sci. Rep.">
        <title>Comparative genomics of chytrid fungi reveal insights into the obligate biotrophic and pathogenic lifestyle of Synchytrium endobioticum.</title>
        <authorList>
            <person name="van de Vossenberg B.T.L.H."/>
            <person name="Warris S."/>
            <person name="Nguyen H.D.T."/>
            <person name="van Gent-Pelzer M.P.E."/>
            <person name="Joly D.L."/>
            <person name="van de Geest H.C."/>
            <person name="Bonants P.J.M."/>
            <person name="Smith D.S."/>
            <person name="Levesque C.A."/>
            <person name="van der Lee T.A.J."/>
        </authorList>
    </citation>
    <scope>NUCLEOTIDE SEQUENCE [LARGE SCALE GENOMIC DNA]</scope>
    <source>
        <strain evidence="8 9">JEL517</strain>
    </source>
</reference>
<dbReference type="GO" id="GO:0008270">
    <property type="term" value="F:zinc ion binding"/>
    <property type="evidence" value="ECO:0007669"/>
    <property type="project" value="UniProtKB-KW"/>
</dbReference>
<name>A0A507BZN3_9FUNG</name>
<feature type="compositionally biased region" description="Acidic residues" evidence="6">
    <location>
        <begin position="254"/>
        <end position="263"/>
    </location>
</feature>
<dbReference type="PROSITE" id="PS00028">
    <property type="entry name" value="ZINC_FINGER_C2H2_1"/>
    <property type="match status" value="2"/>
</dbReference>
<dbReference type="InterPro" id="IPR036236">
    <property type="entry name" value="Znf_C2H2_sf"/>
</dbReference>
<protein>
    <recommendedName>
        <fullName evidence="7">C2H2-type domain-containing protein</fullName>
    </recommendedName>
</protein>
<evidence type="ECO:0000256" key="5">
    <source>
        <dbReference type="PROSITE-ProRule" id="PRU00042"/>
    </source>
</evidence>
<evidence type="ECO:0000256" key="1">
    <source>
        <dbReference type="ARBA" id="ARBA00022723"/>
    </source>
</evidence>
<dbReference type="OrthoDB" id="3269380at2759"/>
<dbReference type="SUPFAM" id="SSF57667">
    <property type="entry name" value="beta-beta-alpha zinc fingers"/>
    <property type="match status" value="2"/>
</dbReference>
<keyword evidence="2" id="KW-0677">Repeat</keyword>
<evidence type="ECO:0000256" key="6">
    <source>
        <dbReference type="SAM" id="MobiDB-lite"/>
    </source>
</evidence>
<feature type="compositionally biased region" description="Polar residues" evidence="6">
    <location>
        <begin position="221"/>
        <end position="241"/>
    </location>
</feature>
<dbReference type="RefSeq" id="XP_031025418.1">
    <property type="nucleotide sequence ID" value="XM_031168645.1"/>
</dbReference>
<dbReference type="AlphaFoldDB" id="A0A507BZN3"/>
<dbReference type="GO" id="GO:0005634">
    <property type="term" value="C:nucleus"/>
    <property type="evidence" value="ECO:0007669"/>
    <property type="project" value="TreeGrafter"/>
</dbReference>
<dbReference type="Gene3D" id="3.30.160.60">
    <property type="entry name" value="Classic Zinc Finger"/>
    <property type="match status" value="2"/>
</dbReference>
<dbReference type="InterPro" id="IPR013087">
    <property type="entry name" value="Znf_C2H2_type"/>
</dbReference>
<sequence>MPAELLQVSQPMDVGRYGSFKQRYAFGTSANNTAGKSMSDYFMMSQFSTTPSMAMNVSPSPRFTVLEDKFCKNFTCCGLELDDLHMLLQHFEEIHGREDENMSDDEDAGDDDMPFELEGDAMDVDMPTRPQTITTVVTSPQDKRASPPPGNNAEFTTTLSNLTEVILKAHIQNQQQQAQDQPDPATMQIVAPSDIYTPDTSRSASPASSRRSDSNQRSNSTPSPRSSAQRNKNHSSSSSNARPEKRHSTPSYDYDMDAEDPDSDTVSIGGVEANINLPVINIVEAPVERISERPSRRVSPVLDEDSMQADRPYKCKISGCTKAYKNPGGLKYHMQHGHCEDTGDPELNNVIHKPYQCTVPECGKRYKNLNGLKYHIEHAHVELLG</sequence>
<dbReference type="EMBL" id="QEAO01000012">
    <property type="protein sequence ID" value="TPX34740.1"/>
    <property type="molecule type" value="Genomic_DNA"/>
</dbReference>
<evidence type="ECO:0000256" key="4">
    <source>
        <dbReference type="ARBA" id="ARBA00022833"/>
    </source>
</evidence>
<dbReference type="GeneID" id="42003942"/>
<dbReference type="PANTHER" id="PTHR23057">
    <property type="entry name" value="JUXTAPOSED WITH ANOTHER ZINC FINGER PROTEIN 1"/>
    <property type="match status" value="1"/>
</dbReference>
<gene>
    <name evidence="8" type="ORF">SmJEL517_g02717</name>
</gene>
<dbReference type="InterPro" id="IPR051580">
    <property type="entry name" value="ZnF-Chromatin_assoc"/>
</dbReference>
<feature type="domain" description="C2H2-type" evidence="7">
    <location>
        <begin position="355"/>
        <end position="380"/>
    </location>
</feature>
<comment type="caution">
    <text evidence="8">The sequence shown here is derived from an EMBL/GenBank/DDBJ whole genome shotgun (WGS) entry which is preliminary data.</text>
</comment>
<dbReference type="STRING" id="1806994.A0A507BZN3"/>
<evidence type="ECO:0000256" key="3">
    <source>
        <dbReference type="ARBA" id="ARBA00022771"/>
    </source>
</evidence>
<keyword evidence="9" id="KW-1185">Reference proteome</keyword>
<keyword evidence="1" id="KW-0479">Metal-binding</keyword>
<proteinExistence type="predicted"/>
<evidence type="ECO:0000256" key="2">
    <source>
        <dbReference type="ARBA" id="ARBA00022737"/>
    </source>
</evidence>
<evidence type="ECO:0000259" key="7">
    <source>
        <dbReference type="PROSITE" id="PS50157"/>
    </source>
</evidence>
<evidence type="ECO:0000313" key="9">
    <source>
        <dbReference type="Proteomes" id="UP000319731"/>
    </source>
</evidence>
<dbReference type="Proteomes" id="UP000319731">
    <property type="component" value="Unassembled WGS sequence"/>
</dbReference>
<feature type="region of interest" description="Disordered" evidence="6">
    <location>
        <begin position="135"/>
        <end position="156"/>
    </location>
</feature>
<organism evidence="8 9">
    <name type="scientific">Synchytrium microbalum</name>
    <dbReference type="NCBI Taxonomy" id="1806994"/>
    <lineage>
        <taxon>Eukaryota</taxon>
        <taxon>Fungi</taxon>
        <taxon>Fungi incertae sedis</taxon>
        <taxon>Chytridiomycota</taxon>
        <taxon>Chytridiomycota incertae sedis</taxon>
        <taxon>Chytridiomycetes</taxon>
        <taxon>Synchytriales</taxon>
        <taxon>Synchytriaceae</taxon>
        <taxon>Synchytrium</taxon>
    </lineage>
</organism>
<dbReference type="PANTHER" id="PTHR23057:SF0">
    <property type="entry name" value="JUXTAPOSED WITH ANOTHER ZINC FINGER PROTEIN 1"/>
    <property type="match status" value="1"/>
</dbReference>
<dbReference type="Pfam" id="PF00096">
    <property type="entry name" value="zf-C2H2"/>
    <property type="match status" value="2"/>
</dbReference>
<accession>A0A507BZN3</accession>
<feature type="domain" description="C2H2-type" evidence="7">
    <location>
        <begin position="313"/>
        <end position="343"/>
    </location>
</feature>
<dbReference type="SMART" id="SM00355">
    <property type="entry name" value="ZnF_C2H2"/>
    <property type="match status" value="2"/>
</dbReference>
<feature type="compositionally biased region" description="Low complexity" evidence="6">
    <location>
        <begin position="197"/>
        <end position="220"/>
    </location>
</feature>